<keyword evidence="1" id="KW-0732">Signal</keyword>
<evidence type="ECO:0000313" key="5">
    <source>
        <dbReference type="Proteomes" id="UP000185944"/>
    </source>
</evidence>
<dbReference type="AlphaFoldDB" id="A0A177EH79"/>
<dbReference type="RefSeq" id="XP_067544662.1">
    <property type="nucleotide sequence ID" value="XM_067689188.1"/>
</dbReference>
<dbReference type="VEuPathDB" id="MicrosporidiaDB:NEDG_02144"/>
<sequence length="564" mass="64201">MQTHCRTLKKIATIFLFAVLAVIVPIAASQNTDDPYIDIKDAAQTCVFFRRSGNTLKQYEVDGKVCIRKRQRLSPISIHIDMYTLQQIPDQIADALVFDHLIIRSTSNSKRTPLNTEVVEKLLWFLRTVHTHKLTISGFKPVTHTATTIDMPTLDDGRPSYVHPECQQPIPRLLKVYTKRLVLESISEDFATWILPRLDLKESVFSLHINQRVGISNLCFLDALNPGSLLTMHVYTGKGVGSIDCALLREQRVRDGLMVKGPPNPIHASPDIMQAIASKNWAKLCVPVRLWCSIAAVLQQPITIVDLTLDHMIPQYDPIMKAINHSPIVVVKTLNIRLNNRRTKPLAVKTLRDIMAWINKYFACIENLLLTNTQNRALIEPTVHKYICIEPQLSTIRTMKYRLYNRPTLHLYSIKNILWIAPEAYKDWISGKLNEEIISTCKEKIIFLYPILQNPDSHFLTNPPDRDPSTLNTNPTCFNCKWTLSGLACLENTNNRYMGIVCKKRHMGCYFCLKKLVKEKKETQEPFLCPECGEEIISTTFSGVIEAKKQGTGCFGIIEVGLNH</sequence>
<proteinExistence type="predicted"/>
<dbReference type="GeneID" id="93648120"/>
<keyword evidence="5" id="KW-1185">Reference proteome</keyword>
<dbReference type="VEuPathDB" id="MicrosporidiaDB:NEDG_02272"/>
<dbReference type="EMBL" id="LTDL01000003">
    <property type="protein sequence ID" value="OAG32571.1"/>
    <property type="molecule type" value="Genomic_DNA"/>
</dbReference>
<organism evidence="3 5">
    <name type="scientific">Nematocida displodere</name>
    <dbReference type="NCBI Taxonomy" id="1805483"/>
    <lineage>
        <taxon>Eukaryota</taxon>
        <taxon>Fungi</taxon>
        <taxon>Fungi incertae sedis</taxon>
        <taxon>Microsporidia</taxon>
        <taxon>Nematocida</taxon>
    </lineage>
</organism>
<dbReference type="VEuPathDB" id="MicrosporidiaDB:NEDG_01770"/>
<evidence type="ECO:0000313" key="2">
    <source>
        <dbReference type="EMBL" id="OAG30187.1"/>
    </source>
</evidence>
<evidence type="ECO:0008006" key="6">
    <source>
        <dbReference type="Google" id="ProtNLM"/>
    </source>
</evidence>
<protein>
    <recommendedName>
        <fullName evidence="6">RING-type domain-containing protein</fullName>
    </recommendedName>
</protein>
<dbReference type="EMBL" id="LTDL01000037">
    <property type="protein sequence ID" value="OAG30187.1"/>
    <property type="molecule type" value="Genomic_DNA"/>
</dbReference>
<feature type="signal peptide" evidence="1">
    <location>
        <begin position="1"/>
        <end position="29"/>
    </location>
</feature>
<gene>
    <name evidence="2" type="ORF">NEDG_01770</name>
    <name evidence="3" type="ORF">NEDG_02144</name>
    <name evidence="4" type="ORF">NEDG_02272</name>
</gene>
<evidence type="ECO:0000256" key="1">
    <source>
        <dbReference type="SAM" id="SignalP"/>
    </source>
</evidence>
<evidence type="ECO:0000313" key="4">
    <source>
        <dbReference type="EMBL" id="OAG32571.1"/>
    </source>
</evidence>
<accession>A0A177EH79</accession>
<reference evidence="3 5" key="1">
    <citation type="submission" date="2016-02" db="EMBL/GenBank/DDBJ databases">
        <title>Discovery of a natural microsporidian pathogen with a broad tissue tropism in Caenorhabditis elegans.</title>
        <authorList>
            <person name="Luallen R.J."/>
            <person name="Reinke A.W."/>
            <person name="Tong L."/>
            <person name="Botts M.R."/>
            <person name="Felix M.-A."/>
            <person name="Troemel E.R."/>
        </authorList>
    </citation>
    <scope>NUCLEOTIDE SEQUENCE [LARGE SCALE GENOMIC DNA]</scope>
    <source>
        <strain evidence="3 5">JUm2807</strain>
    </source>
</reference>
<dbReference type="EMBL" id="LTDL01000025">
    <property type="protein sequence ID" value="OAG30750.1"/>
    <property type="molecule type" value="Genomic_DNA"/>
</dbReference>
<feature type="chain" id="PRO_5010455547" description="RING-type domain-containing protein" evidence="1">
    <location>
        <begin position="30"/>
        <end position="564"/>
    </location>
</feature>
<dbReference type="Proteomes" id="UP000185944">
    <property type="component" value="Unassembled WGS sequence"/>
</dbReference>
<name>A0A177EH79_9MICR</name>
<comment type="caution">
    <text evidence="3">The sequence shown here is derived from an EMBL/GenBank/DDBJ whole genome shotgun (WGS) entry which is preliminary data.</text>
</comment>
<evidence type="ECO:0000313" key="3">
    <source>
        <dbReference type="EMBL" id="OAG30750.1"/>
    </source>
</evidence>